<dbReference type="PANTHER" id="PTHR12677:SF59">
    <property type="entry name" value="GOLGI APPARATUS MEMBRANE PROTEIN TVP38-RELATED"/>
    <property type="match status" value="1"/>
</dbReference>
<keyword evidence="5 6" id="KW-0472">Membrane</keyword>
<evidence type="ECO:0000259" key="7">
    <source>
        <dbReference type="Pfam" id="PF09335"/>
    </source>
</evidence>
<dbReference type="AlphaFoldDB" id="A0A6N7R418"/>
<evidence type="ECO:0000256" key="1">
    <source>
        <dbReference type="ARBA" id="ARBA00004651"/>
    </source>
</evidence>
<evidence type="ECO:0000256" key="2">
    <source>
        <dbReference type="ARBA" id="ARBA00022475"/>
    </source>
</evidence>
<feature type="transmembrane region" description="Helical" evidence="6">
    <location>
        <begin position="115"/>
        <end position="136"/>
    </location>
</feature>
<evidence type="ECO:0000313" key="9">
    <source>
        <dbReference type="Proteomes" id="UP000435187"/>
    </source>
</evidence>
<comment type="subcellular location">
    <subcellularLocation>
        <location evidence="1 6">Cell membrane</location>
        <topology evidence="1 6">Multi-pass membrane protein</topology>
    </subcellularLocation>
</comment>
<keyword evidence="2 6" id="KW-1003">Cell membrane</keyword>
<evidence type="ECO:0000256" key="5">
    <source>
        <dbReference type="ARBA" id="ARBA00023136"/>
    </source>
</evidence>
<keyword evidence="9" id="KW-1185">Reference proteome</keyword>
<feature type="transmembrane region" description="Helical" evidence="6">
    <location>
        <begin position="148"/>
        <end position="168"/>
    </location>
</feature>
<protein>
    <recommendedName>
        <fullName evidence="6">TVP38/TMEM64 family membrane protein</fullName>
    </recommendedName>
</protein>
<feature type="transmembrane region" description="Helical" evidence="6">
    <location>
        <begin position="68"/>
        <end position="94"/>
    </location>
</feature>
<dbReference type="InterPro" id="IPR015414">
    <property type="entry name" value="TMEM64"/>
</dbReference>
<feature type="transmembrane region" description="Helical" evidence="6">
    <location>
        <begin position="6"/>
        <end position="25"/>
    </location>
</feature>
<evidence type="ECO:0000256" key="6">
    <source>
        <dbReference type="RuleBase" id="RU366058"/>
    </source>
</evidence>
<reference evidence="8 9" key="1">
    <citation type="submission" date="2019-10" db="EMBL/GenBank/DDBJ databases">
        <title>Gracilibacillus salitolerans sp. nov., a moderate halophile isolated from a saline soil in northwest China.</title>
        <authorList>
            <person name="Gan L."/>
        </authorList>
    </citation>
    <scope>NUCLEOTIDE SEQUENCE [LARGE SCALE GENOMIC DNA]</scope>
    <source>
        <strain evidence="8 9">TP2-8</strain>
    </source>
</reference>
<dbReference type="PANTHER" id="PTHR12677">
    <property type="entry name" value="GOLGI APPARATUS MEMBRANE PROTEIN TVP38-RELATED"/>
    <property type="match status" value="1"/>
</dbReference>
<comment type="similarity">
    <text evidence="6">Belongs to the TVP38/TMEM64 family.</text>
</comment>
<name>A0A6N7R418_9BACI</name>
<dbReference type="EMBL" id="WJEE01000045">
    <property type="protein sequence ID" value="MRI67938.1"/>
    <property type="molecule type" value="Genomic_DNA"/>
</dbReference>
<keyword evidence="4 6" id="KW-1133">Transmembrane helix</keyword>
<feature type="transmembrane region" description="Helical" evidence="6">
    <location>
        <begin position="37"/>
        <end position="62"/>
    </location>
</feature>
<keyword evidence="3 6" id="KW-0812">Transmembrane</keyword>
<dbReference type="RefSeq" id="WP_153836466.1">
    <property type="nucleotide sequence ID" value="NZ_JBHUMW010000014.1"/>
</dbReference>
<gene>
    <name evidence="8" type="ORF">GH885_16580</name>
</gene>
<dbReference type="Proteomes" id="UP000435187">
    <property type="component" value="Unassembled WGS sequence"/>
</dbReference>
<sequence length="204" mass="22870">MKKGIIVVISYGIILSIAYLFHEPLLNWLNESDRSQLPLMCFLAVLFGIIPVVPFSVFGALMGAKYGIIMGAMINWIGSVGASALLFLFARFVFVKEFQKLIAKFNKIKKFDDLIKRNAFIAVLVSRMAPIIPPPVINIYSGLSAMSIHTYILATAIGQIPGMIVYAFIGNQLFESFQHLLIGVGIYLAFLILIIPFYRWWRAC</sequence>
<proteinExistence type="inferred from homology"/>
<evidence type="ECO:0000256" key="4">
    <source>
        <dbReference type="ARBA" id="ARBA00022989"/>
    </source>
</evidence>
<feature type="domain" description="VTT" evidence="7">
    <location>
        <begin position="53"/>
        <end position="171"/>
    </location>
</feature>
<feature type="transmembrane region" description="Helical" evidence="6">
    <location>
        <begin position="180"/>
        <end position="201"/>
    </location>
</feature>
<evidence type="ECO:0000313" key="8">
    <source>
        <dbReference type="EMBL" id="MRI67938.1"/>
    </source>
</evidence>
<dbReference type="Pfam" id="PF09335">
    <property type="entry name" value="VTT_dom"/>
    <property type="match status" value="1"/>
</dbReference>
<comment type="caution">
    <text evidence="8">The sequence shown here is derived from an EMBL/GenBank/DDBJ whole genome shotgun (WGS) entry which is preliminary data.</text>
</comment>
<organism evidence="8 9">
    <name type="scientific">Gracilibacillus thailandensis</name>
    <dbReference type="NCBI Taxonomy" id="563735"/>
    <lineage>
        <taxon>Bacteria</taxon>
        <taxon>Bacillati</taxon>
        <taxon>Bacillota</taxon>
        <taxon>Bacilli</taxon>
        <taxon>Bacillales</taxon>
        <taxon>Bacillaceae</taxon>
        <taxon>Gracilibacillus</taxon>
    </lineage>
</organism>
<accession>A0A6N7R418</accession>
<dbReference type="GO" id="GO:0005886">
    <property type="term" value="C:plasma membrane"/>
    <property type="evidence" value="ECO:0007669"/>
    <property type="project" value="UniProtKB-SubCell"/>
</dbReference>
<dbReference type="InterPro" id="IPR032816">
    <property type="entry name" value="VTT_dom"/>
</dbReference>
<evidence type="ECO:0000256" key="3">
    <source>
        <dbReference type="ARBA" id="ARBA00022692"/>
    </source>
</evidence>